<reference evidence="1 2" key="1">
    <citation type="submission" date="2024-04" db="EMBL/GenBank/DDBJ databases">
        <authorList>
            <person name="Fracassetti M."/>
        </authorList>
    </citation>
    <scope>NUCLEOTIDE SEQUENCE [LARGE SCALE GENOMIC DNA]</scope>
</reference>
<organism evidence="1 2">
    <name type="scientific">Linum trigynum</name>
    <dbReference type="NCBI Taxonomy" id="586398"/>
    <lineage>
        <taxon>Eukaryota</taxon>
        <taxon>Viridiplantae</taxon>
        <taxon>Streptophyta</taxon>
        <taxon>Embryophyta</taxon>
        <taxon>Tracheophyta</taxon>
        <taxon>Spermatophyta</taxon>
        <taxon>Magnoliopsida</taxon>
        <taxon>eudicotyledons</taxon>
        <taxon>Gunneridae</taxon>
        <taxon>Pentapetalae</taxon>
        <taxon>rosids</taxon>
        <taxon>fabids</taxon>
        <taxon>Malpighiales</taxon>
        <taxon>Linaceae</taxon>
        <taxon>Linum</taxon>
    </lineage>
</organism>
<dbReference type="EMBL" id="OZ034813">
    <property type="protein sequence ID" value="CAL1355819.1"/>
    <property type="molecule type" value="Genomic_DNA"/>
</dbReference>
<gene>
    <name evidence="1" type="ORF">LTRI10_LOCUS3553</name>
</gene>
<protein>
    <submittedName>
        <fullName evidence="1">Uncharacterized protein</fullName>
    </submittedName>
</protein>
<evidence type="ECO:0000313" key="2">
    <source>
        <dbReference type="Proteomes" id="UP001497516"/>
    </source>
</evidence>
<sequence>MAPRLREQEGDLSPGFVMDLVANFELCQEGKGLVGNNGKVEALPPPAPSVKVTTTAMSRHLIVEETQKMMVENRLAMEENRQDMEENSISWRRVGMNLLDVHIRQVSNLLLLVPP</sequence>
<accession>A0AAV2CHP7</accession>
<dbReference type="AlphaFoldDB" id="A0AAV2CHP7"/>
<keyword evidence="2" id="KW-1185">Reference proteome</keyword>
<proteinExistence type="predicted"/>
<evidence type="ECO:0000313" key="1">
    <source>
        <dbReference type="EMBL" id="CAL1355819.1"/>
    </source>
</evidence>
<name>A0AAV2CHP7_9ROSI</name>
<dbReference type="Proteomes" id="UP001497516">
    <property type="component" value="Chromosome 1"/>
</dbReference>